<dbReference type="PRINTS" id="PR00053">
    <property type="entry name" value="FORKHEAD"/>
</dbReference>
<comment type="subcellular location">
    <subcellularLocation>
        <location evidence="3">Nucleus</location>
    </subcellularLocation>
</comment>
<evidence type="ECO:0000256" key="4">
    <source>
        <dbReference type="SAM" id="MobiDB-lite"/>
    </source>
</evidence>
<comment type="caution">
    <text evidence="6">The sequence shown here is derived from an EMBL/GenBank/DDBJ whole genome shotgun (WGS) entry which is preliminary data.</text>
</comment>
<dbReference type="Pfam" id="PF00250">
    <property type="entry name" value="Forkhead"/>
    <property type="match status" value="1"/>
</dbReference>
<dbReference type="PANTHER" id="PTHR11829:SF411">
    <property type="entry name" value="FORKHEAD BOX PROTEIN L2"/>
    <property type="match status" value="1"/>
</dbReference>
<dbReference type="OrthoDB" id="9926427at2759"/>
<dbReference type="InterPro" id="IPR050211">
    <property type="entry name" value="FOX_domain-containing"/>
</dbReference>
<name>A0A1Y3AN02_EURMA</name>
<reference evidence="6 7" key="1">
    <citation type="submission" date="2017-03" db="EMBL/GenBank/DDBJ databases">
        <title>Genome Survey of Euroglyphus maynei.</title>
        <authorList>
            <person name="Arlian L.G."/>
            <person name="Morgan M.S."/>
            <person name="Rider S.D."/>
        </authorList>
    </citation>
    <scope>NUCLEOTIDE SEQUENCE [LARGE SCALE GENOMIC DNA]</scope>
    <source>
        <strain evidence="6">Arlian Lab</strain>
        <tissue evidence="6">Whole body</tissue>
    </source>
</reference>
<dbReference type="EMBL" id="MUJZ01071710">
    <property type="protein sequence ID" value="OTF69204.1"/>
    <property type="molecule type" value="Genomic_DNA"/>
</dbReference>
<dbReference type="SMART" id="SM00339">
    <property type="entry name" value="FH"/>
    <property type="match status" value="1"/>
</dbReference>
<dbReference type="Proteomes" id="UP000194236">
    <property type="component" value="Unassembled WGS sequence"/>
</dbReference>
<feature type="compositionally biased region" description="Basic residues" evidence="4">
    <location>
        <begin position="190"/>
        <end position="203"/>
    </location>
</feature>
<dbReference type="InterPro" id="IPR030456">
    <property type="entry name" value="TF_fork_head_CS_2"/>
</dbReference>
<keyword evidence="7" id="KW-1185">Reference proteome</keyword>
<organism evidence="6 7">
    <name type="scientific">Euroglyphus maynei</name>
    <name type="common">Mayne's house dust mite</name>
    <dbReference type="NCBI Taxonomy" id="6958"/>
    <lineage>
        <taxon>Eukaryota</taxon>
        <taxon>Metazoa</taxon>
        <taxon>Ecdysozoa</taxon>
        <taxon>Arthropoda</taxon>
        <taxon>Chelicerata</taxon>
        <taxon>Arachnida</taxon>
        <taxon>Acari</taxon>
        <taxon>Acariformes</taxon>
        <taxon>Sarcoptiformes</taxon>
        <taxon>Astigmata</taxon>
        <taxon>Psoroptidia</taxon>
        <taxon>Analgoidea</taxon>
        <taxon>Pyroglyphidae</taxon>
        <taxon>Pyroglyphinae</taxon>
        <taxon>Euroglyphus</taxon>
    </lineage>
</organism>
<evidence type="ECO:0000313" key="7">
    <source>
        <dbReference type="Proteomes" id="UP000194236"/>
    </source>
</evidence>
<proteinExistence type="predicted"/>
<dbReference type="GO" id="GO:0000978">
    <property type="term" value="F:RNA polymerase II cis-regulatory region sequence-specific DNA binding"/>
    <property type="evidence" value="ECO:0007669"/>
    <property type="project" value="TreeGrafter"/>
</dbReference>
<dbReference type="Gene3D" id="1.10.10.10">
    <property type="entry name" value="Winged helix-like DNA-binding domain superfamily/Winged helix DNA-binding domain"/>
    <property type="match status" value="1"/>
</dbReference>
<sequence>MAINSSPEKRLPLSSIYEFIYTKYPYFKKTDKGWQNSIRHNLSLNDCFMKIPREVTNTSERKGNFWTLNPLYENMFEDGNFKRRKKIKKNRNHLNDSKLYSLTQNRNHLNPSSSSTVTMATISHQSSAFDRRVHHHIHGHPNSAITLAAAAAHHVGMVSGTIPASTFALPNHDRTMIGNVVHDSHTANVRNHHQHQHQHHSHPHTGYFNNPYHHQTPTSASSSICDA</sequence>
<dbReference type="GO" id="GO:0000981">
    <property type="term" value="F:DNA-binding transcription factor activity, RNA polymerase II-specific"/>
    <property type="evidence" value="ECO:0007669"/>
    <property type="project" value="TreeGrafter"/>
</dbReference>
<feature type="domain" description="Fork-head" evidence="5">
    <location>
        <begin position="1"/>
        <end position="86"/>
    </location>
</feature>
<dbReference type="SUPFAM" id="SSF46785">
    <property type="entry name" value="Winged helix' DNA-binding domain"/>
    <property type="match status" value="1"/>
</dbReference>
<evidence type="ECO:0000259" key="5">
    <source>
        <dbReference type="PROSITE" id="PS50039"/>
    </source>
</evidence>
<protein>
    <recommendedName>
        <fullName evidence="5">Fork-head domain-containing protein</fullName>
    </recommendedName>
</protein>
<keyword evidence="2 3" id="KW-0539">Nucleus</keyword>
<keyword evidence="1 3" id="KW-0238">DNA-binding</keyword>
<evidence type="ECO:0000313" key="6">
    <source>
        <dbReference type="EMBL" id="OTF69204.1"/>
    </source>
</evidence>
<dbReference type="PANTHER" id="PTHR11829">
    <property type="entry name" value="FORKHEAD BOX PROTEIN"/>
    <property type="match status" value="1"/>
</dbReference>
<feature type="non-terminal residue" evidence="6">
    <location>
        <position position="227"/>
    </location>
</feature>
<accession>A0A1Y3AN02</accession>
<dbReference type="InterPro" id="IPR036390">
    <property type="entry name" value="WH_DNA-bd_sf"/>
</dbReference>
<dbReference type="PROSITE" id="PS50039">
    <property type="entry name" value="FORK_HEAD_3"/>
    <property type="match status" value="1"/>
</dbReference>
<dbReference type="GO" id="GO:0009653">
    <property type="term" value="P:anatomical structure morphogenesis"/>
    <property type="evidence" value="ECO:0007669"/>
    <property type="project" value="TreeGrafter"/>
</dbReference>
<dbReference type="GO" id="GO:0030154">
    <property type="term" value="P:cell differentiation"/>
    <property type="evidence" value="ECO:0007669"/>
    <property type="project" value="TreeGrafter"/>
</dbReference>
<dbReference type="PROSITE" id="PS00658">
    <property type="entry name" value="FORK_HEAD_2"/>
    <property type="match status" value="1"/>
</dbReference>
<feature type="compositionally biased region" description="Polar residues" evidence="4">
    <location>
        <begin position="212"/>
        <end position="227"/>
    </location>
</feature>
<dbReference type="AlphaFoldDB" id="A0A1Y3AN02"/>
<dbReference type="InterPro" id="IPR001766">
    <property type="entry name" value="Fork_head_dom"/>
</dbReference>
<evidence type="ECO:0000256" key="2">
    <source>
        <dbReference type="ARBA" id="ARBA00023242"/>
    </source>
</evidence>
<feature type="DNA-binding region" description="Fork-head" evidence="3">
    <location>
        <begin position="1"/>
        <end position="86"/>
    </location>
</feature>
<gene>
    <name evidence="6" type="ORF">BLA29_010155</name>
</gene>
<feature type="region of interest" description="Disordered" evidence="4">
    <location>
        <begin position="190"/>
        <end position="227"/>
    </location>
</feature>
<evidence type="ECO:0000256" key="3">
    <source>
        <dbReference type="PROSITE-ProRule" id="PRU00089"/>
    </source>
</evidence>
<dbReference type="GO" id="GO:0005634">
    <property type="term" value="C:nucleus"/>
    <property type="evidence" value="ECO:0007669"/>
    <property type="project" value="UniProtKB-SubCell"/>
</dbReference>
<evidence type="ECO:0000256" key="1">
    <source>
        <dbReference type="ARBA" id="ARBA00023125"/>
    </source>
</evidence>
<dbReference type="InterPro" id="IPR036388">
    <property type="entry name" value="WH-like_DNA-bd_sf"/>
</dbReference>